<comment type="caution">
    <text evidence="2">The sequence shown here is derived from an EMBL/GenBank/DDBJ whole genome shotgun (WGS) entry which is preliminary data.</text>
</comment>
<organism evidence="2 3">
    <name type="scientific">Gordonia crocea</name>
    <dbReference type="NCBI Taxonomy" id="589162"/>
    <lineage>
        <taxon>Bacteria</taxon>
        <taxon>Bacillati</taxon>
        <taxon>Actinomycetota</taxon>
        <taxon>Actinomycetes</taxon>
        <taxon>Mycobacteriales</taxon>
        <taxon>Gordoniaceae</taxon>
        <taxon>Gordonia</taxon>
    </lineage>
</organism>
<evidence type="ECO:0000313" key="2">
    <source>
        <dbReference type="EMBL" id="GED95994.1"/>
    </source>
</evidence>
<reference evidence="3" key="1">
    <citation type="submission" date="2019-06" db="EMBL/GenBank/DDBJ databases">
        <title>Gordonia isolated from sludge of a wastewater treatment plant.</title>
        <authorList>
            <person name="Tamura T."/>
            <person name="Aoyama K."/>
            <person name="Kang Y."/>
            <person name="Saito S."/>
            <person name="Akiyama N."/>
            <person name="Yazawa K."/>
            <person name="Gonoi T."/>
            <person name="Mikami Y."/>
        </authorList>
    </citation>
    <scope>NUCLEOTIDE SEQUENCE [LARGE SCALE GENOMIC DNA]</scope>
    <source>
        <strain evidence="3">NBRC 107697</strain>
    </source>
</reference>
<evidence type="ECO:0000256" key="1">
    <source>
        <dbReference type="SAM" id="MobiDB-lite"/>
    </source>
</evidence>
<proteinExistence type="predicted"/>
<dbReference type="EMBL" id="BJOU01000001">
    <property type="protein sequence ID" value="GED95994.1"/>
    <property type="molecule type" value="Genomic_DNA"/>
</dbReference>
<gene>
    <name evidence="2" type="ORF">nbrc107697_00330</name>
</gene>
<accession>A0A7M4BQ33</accession>
<sequence>MTESELSPEAEAAIARFGTQVPVVYKRWARGAYLPAELDSALTELWISESVKLSTDDPARHAVAKSFVGALFAGAGRVGELMGAPPTEVLARCAVQAYGDAVHDAHDSKTQDSKTDDGKTGAPENSRQTMWEWLDADFPQVGQTVIADVRANGLAATCLQSLPASAEVRQIVTDLRSGELDLDDELALLCVSTWVAPDEAGPEQFLDLMRRALDAVNIEVASACIRPGSSPTESEAAMVRAIAEEQLAAGDRCGRRLLTAVLLAAAYEDDDTVRTLLAGVDRVRPVGNDVPPEEQLLLRRGHVLALAAAAAQVVGEFDAAVRLAELHLDEVSDVVGWATAGDDVLALYLVGIHESEPQRRAKLFAAATEIARHGNVRPLFPLVYFHAAEALLDTGGDAAEVVRNIGYGRYLELVAGHPEGHFWWAPPIAEAVRRFPSGPLPWDRLVERY</sequence>
<feature type="compositionally biased region" description="Basic and acidic residues" evidence="1">
    <location>
        <begin position="104"/>
        <end position="119"/>
    </location>
</feature>
<feature type="region of interest" description="Disordered" evidence="1">
    <location>
        <begin position="104"/>
        <end position="125"/>
    </location>
</feature>
<dbReference type="Proteomes" id="UP000444980">
    <property type="component" value="Unassembled WGS sequence"/>
</dbReference>
<keyword evidence="3" id="KW-1185">Reference proteome</keyword>
<protein>
    <submittedName>
        <fullName evidence="2">Uncharacterized protein</fullName>
    </submittedName>
</protein>
<evidence type="ECO:0000313" key="3">
    <source>
        <dbReference type="Proteomes" id="UP000444980"/>
    </source>
</evidence>
<dbReference type="AlphaFoldDB" id="A0A7M4BQ33"/>
<dbReference type="OrthoDB" id="9817175at2"/>
<dbReference type="RefSeq" id="WP_161925527.1">
    <property type="nucleotide sequence ID" value="NZ_BJOU01000001.1"/>
</dbReference>
<name>A0A7M4BQ33_9ACTN</name>